<feature type="transmembrane region" description="Helical" evidence="10">
    <location>
        <begin position="196"/>
        <end position="218"/>
    </location>
</feature>
<dbReference type="PANTHER" id="PTHR31412:SF0">
    <property type="entry name" value="ZINC METALLOPROTEASE EGY1, CHLOROPLASTIC-RELATED"/>
    <property type="match status" value="1"/>
</dbReference>
<protein>
    <recommendedName>
        <fullName evidence="11">Peptidase M50 domain-containing protein</fullName>
    </recommendedName>
</protein>
<dbReference type="AlphaFoldDB" id="A0A243W8I7"/>
<comment type="similarity">
    <text evidence="3">Belongs to the peptidase M50B family.</text>
</comment>
<dbReference type="PANTHER" id="PTHR31412">
    <property type="entry name" value="ZINC METALLOPROTEASE EGY1"/>
    <property type="match status" value="1"/>
</dbReference>
<dbReference type="Pfam" id="PF02163">
    <property type="entry name" value="Peptidase_M50"/>
    <property type="match status" value="1"/>
</dbReference>
<evidence type="ECO:0000313" key="13">
    <source>
        <dbReference type="Proteomes" id="UP000194873"/>
    </source>
</evidence>
<feature type="transmembrane region" description="Helical" evidence="10">
    <location>
        <begin position="111"/>
        <end position="134"/>
    </location>
</feature>
<comment type="cofactor">
    <cofactor evidence="1">
        <name>Zn(2+)</name>
        <dbReference type="ChEBI" id="CHEBI:29105"/>
    </cofactor>
</comment>
<feature type="transmembrane region" description="Helical" evidence="10">
    <location>
        <begin position="291"/>
        <end position="311"/>
    </location>
</feature>
<dbReference type="OrthoDB" id="921763at2"/>
<keyword evidence="6" id="KW-0378">Hydrolase</keyword>
<sequence>MHLFLFIITLGTTTLAGAEWITGKTFFGQVSAWPFTVQLSEAEMLSGLWFSVPFLGVLTVHEFGHYFTARHYQVRATLPFYIPFFTGVFNTIGTFGAVIRIKDRIFSRKEFFDIGLAGPLAGFLVAVPVLIYGFTHLPPLDYLFQIHPGYRFYGAQYAQYVYRGGDALALARPLIYRLLEAWLADPARLPHPNELMHYPVLMAGLMALFFTALNLLPIGQLDGGHILYGLLGYRRFNRISLGLFIVFIFYAGLGLFTFHSGRDTWLYWSVPYLLYLFLVFQRALPTPQRGLLLALGVWAAQLAVAVAIPGIQGNPGWLVFGLLLGRVTGIFHPPAPDERPLSTGRKVLGWVMLAIFVLCFSPSPFG</sequence>
<evidence type="ECO:0000256" key="7">
    <source>
        <dbReference type="ARBA" id="ARBA00022946"/>
    </source>
</evidence>
<dbReference type="GO" id="GO:0008233">
    <property type="term" value="F:peptidase activity"/>
    <property type="evidence" value="ECO:0007669"/>
    <property type="project" value="UniProtKB-KW"/>
</dbReference>
<keyword evidence="7" id="KW-0809">Transit peptide</keyword>
<comment type="subcellular location">
    <subcellularLocation>
        <location evidence="2">Membrane</location>
        <topology evidence="2">Multi-pass membrane protein</topology>
    </subcellularLocation>
</comment>
<feature type="transmembrane region" description="Helical" evidence="10">
    <location>
        <begin position="347"/>
        <end position="365"/>
    </location>
</feature>
<keyword evidence="4" id="KW-0645">Protease</keyword>
<feature type="transmembrane region" description="Helical" evidence="10">
    <location>
        <begin position="80"/>
        <end position="99"/>
    </location>
</feature>
<evidence type="ECO:0000256" key="2">
    <source>
        <dbReference type="ARBA" id="ARBA00004141"/>
    </source>
</evidence>
<dbReference type="GO" id="GO:0006508">
    <property type="term" value="P:proteolysis"/>
    <property type="evidence" value="ECO:0007669"/>
    <property type="project" value="UniProtKB-KW"/>
</dbReference>
<dbReference type="InterPro" id="IPR044838">
    <property type="entry name" value="EGY1-like"/>
</dbReference>
<dbReference type="EMBL" id="MTSE01000017">
    <property type="protein sequence ID" value="OUJ71242.1"/>
    <property type="molecule type" value="Genomic_DNA"/>
</dbReference>
<gene>
    <name evidence="12" type="ORF">BXP70_22455</name>
</gene>
<evidence type="ECO:0000256" key="8">
    <source>
        <dbReference type="ARBA" id="ARBA00022989"/>
    </source>
</evidence>
<comment type="caution">
    <text evidence="12">The sequence shown here is derived from an EMBL/GenBank/DDBJ whole genome shotgun (WGS) entry which is preliminary data.</text>
</comment>
<evidence type="ECO:0000256" key="10">
    <source>
        <dbReference type="SAM" id="Phobius"/>
    </source>
</evidence>
<reference evidence="12 13" key="1">
    <citation type="submission" date="2017-01" db="EMBL/GenBank/DDBJ databases">
        <title>A new Hymenobacter.</title>
        <authorList>
            <person name="Liang Y."/>
            <person name="Feng F."/>
        </authorList>
    </citation>
    <scope>NUCLEOTIDE SEQUENCE [LARGE SCALE GENOMIC DNA]</scope>
    <source>
        <strain evidence="12">MIMBbqt21</strain>
    </source>
</reference>
<evidence type="ECO:0000256" key="5">
    <source>
        <dbReference type="ARBA" id="ARBA00022692"/>
    </source>
</evidence>
<keyword evidence="8 10" id="KW-1133">Transmembrane helix</keyword>
<feature type="domain" description="Peptidase M50" evidence="11">
    <location>
        <begin position="50"/>
        <end position="237"/>
    </location>
</feature>
<feature type="transmembrane region" description="Helical" evidence="10">
    <location>
        <begin position="265"/>
        <end position="284"/>
    </location>
</feature>
<proteinExistence type="inferred from homology"/>
<evidence type="ECO:0000313" key="12">
    <source>
        <dbReference type="EMBL" id="OUJ71242.1"/>
    </source>
</evidence>
<dbReference type="Proteomes" id="UP000194873">
    <property type="component" value="Unassembled WGS sequence"/>
</dbReference>
<evidence type="ECO:0000256" key="1">
    <source>
        <dbReference type="ARBA" id="ARBA00001947"/>
    </source>
</evidence>
<keyword evidence="5 10" id="KW-0812">Transmembrane</keyword>
<dbReference type="InterPro" id="IPR008915">
    <property type="entry name" value="Peptidase_M50"/>
</dbReference>
<evidence type="ECO:0000256" key="9">
    <source>
        <dbReference type="ARBA" id="ARBA00023136"/>
    </source>
</evidence>
<evidence type="ECO:0000256" key="3">
    <source>
        <dbReference type="ARBA" id="ARBA00007931"/>
    </source>
</evidence>
<keyword evidence="13" id="KW-1185">Reference proteome</keyword>
<name>A0A243W8I7_9BACT</name>
<organism evidence="12 13">
    <name type="scientific">Hymenobacter crusticola</name>
    <dbReference type="NCBI Taxonomy" id="1770526"/>
    <lineage>
        <taxon>Bacteria</taxon>
        <taxon>Pseudomonadati</taxon>
        <taxon>Bacteroidota</taxon>
        <taxon>Cytophagia</taxon>
        <taxon>Cytophagales</taxon>
        <taxon>Hymenobacteraceae</taxon>
        <taxon>Hymenobacter</taxon>
    </lineage>
</organism>
<dbReference type="GO" id="GO:0016020">
    <property type="term" value="C:membrane"/>
    <property type="evidence" value="ECO:0007669"/>
    <property type="project" value="UniProtKB-SubCell"/>
</dbReference>
<accession>A0A243W8I7</accession>
<feature type="transmembrane region" description="Helical" evidence="10">
    <location>
        <begin position="239"/>
        <end position="259"/>
    </location>
</feature>
<evidence type="ECO:0000259" key="11">
    <source>
        <dbReference type="Pfam" id="PF02163"/>
    </source>
</evidence>
<evidence type="ECO:0000256" key="4">
    <source>
        <dbReference type="ARBA" id="ARBA00022670"/>
    </source>
</evidence>
<keyword evidence="9 10" id="KW-0472">Membrane</keyword>
<evidence type="ECO:0000256" key="6">
    <source>
        <dbReference type="ARBA" id="ARBA00022801"/>
    </source>
</evidence>
<dbReference type="CDD" id="cd06160">
    <property type="entry name" value="S2P-M50_like_2"/>
    <property type="match status" value="1"/>
</dbReference>